<sequence length="103" mass="11909">MKITSLEEITQVCRGREFGLFNEQVLKSRRSVSIVKKKSGDPKKFRARSNSSQLNCGRCGSNAHDRGEEGRAFNQKCFLCEKLKTKSTHYHVECRSTYEKLYK</sequence>
<organism evidence="1">
    <name type="scientific">Lepeophtheirus salmonis</name>
    <name type="common">Salmon louse</name>
    <name type="synonym">Caligus salmonis</name>
    <dbReference type="NCBI Taxonomy" id="72036"/>
    <lineage>
        <taxon>Eukaryota</taxon>
        <taxon>Metazoa</taxon>
        <taxon>Ecdysozoa</taxon>
        <taxon>Arthropoda</taxon>
        <taxon>Crustacea</taxon>
        <taxon>Multicrustacea</taxon>
        <taxon>Hexanauplia</taxon>
        <taxon>Copepoda</taxon>
        <taxon>Siphonostomatoida</taxon>
        <taxon>Caligidae</taxon>
        <taxon>Lepeophtheirus</taxon>
    </lineage>
</organism>
<name>A0A0K2URY8_LEPSM</name>
<protein>
    <submittedName>
        <fullName evidence="1">RETRotransposonlike family member (Retr1)like [Saccoglossus kowalevskii]</fullName>
    </submittedName>
</protein>
<accession>A0A0K2URY8</accession>
<dbReference type="AlphaFoldDB" id="A0A0K2URY8"/>
<reference evidence="1" key="1">
    <citation type="submission" date="2014-05" db="EMBL/GenBank/DDBJ databases">
        <authorList>
            <person name="Chronopoulou M."/>
        </authorList>
    </citation>
    <scope>NUCLEOTIDE SEQUENCE</scope>
    <source>
        <tissue evidence="1">Whole organism</tissue>
    </source>
</reference>
<dbReference type="EMBL" id="HACA01023662">
    <property type="protein sequence ID" value="CDW41023.1"/>
    <property type="molecule type" value="Transcribed_RNA"/>
</dbReference>
<proteinExistence type="predicted"/>
<evidence type="ECO:0000313" key="1">
    <source>
        <dbReference type="EMBL" id="CDW41023.1"/>
    </source>
</evidence>